<evidence type="ECO:0000256" key="2">
    <source>
        <dbReference type="ARBA" id="ARBA00022553"/>
    </source>
</evidence>
<organism evidence="4 5">
    <name type="scientific">Streptomyces polyasparticus</name>
    <dbReference type="NCBI Taxonomy" id="2767826"/>
    <lineage>
        <taxon>Bacteria</taxon>
        <taxon>Bacillati</taxon>
        <taxon>Actinomycetota</taxon>
        <taxon>Actinomycetes</taxon>
        <taxon>Kitasatosporales</taxon>
        <taxon>Streptomycetaceae</taxon>
        <taxon>Streptomyces</taxon>
    </lineage>
</organism>
<evidence type="ECO:0000313" key="5">
    <source>
        <dbReference type="Proteomes" id="UP000642284"/>
    </source>
</evidence>
<sequence>MLLSRAEVPRIVHAEATPAELDLVLREVNATARAVPPTTAIGPFEAQVLRTPDATALVGRGGGLTYTQLNARANQPARRLQSYGVGPGTAAGLDLPSAAETLIGVLAVLKAGGAWVPGPSAAAVTVLRELLPDNGYLTIDPPRALTPHHPGALCPRTGAVVPHAALDHRVRWLQAVAPVGPGDRVLFRTAHLDDVAEALRALRAGAAVVAAESREPERLLRTVREQGVTSWHVDPALLGDLLAYVESGQPRLPALRQVICTADVLTREDVRRFAHALPGVRLHRLYGHAHGAGAITHHLCAPDDFGPVPLGRPAWNTRAYVLDAAMRPCPPGVPGELYATGPHLITSSRGVPASRFVPDPYGPPGARLYRTGTRALWTDQGTLSPCGNLSPCGV</sequence>
<accession>A0ABR7SE43</accession>
<name>A0ABR7SE43_9ACTN</name>
<dbReference type="SUPFAM" id="SSF56801">
    <property type="entry name" value="Acetyl-CoA synthetase-like"/>
    <property type="match status" value="1"/>
</dbReference>
<feature type="domain" description="AMP-dependent synthetase/ligase" evidence="3">
    <location>
        <begin position="44"/>
        <end position="117"/>
    </location>
</feature>
<dbReference type="Gene3D" id="3.40.50.12780">
    <property type="entry name" value="N-terminal domain of ligase-like"/>
    <property type="match status" value="2"/>
</dbReference>
<keyword evidence="5" id="KW-1185">Reference proteome</keyword>
<evidence type="ECO:0000259" key="3">
    <source>
        <dbReference type="Pfam" id="PF00501"/>
    </source>
</evidence>
<dbReference type="Proteomes" id="UP000642284">
    <property type="component" value="Unassembled WGS sequence"/>
</dbReference>
<protein>
    <submittedName>
        <fullName evidence="4">AMP-binding protein</fullName>
    </submittedName>
</protein>
<evidence type="ECO:0000313" key="4">
    <source>
        <dbReference type="EMBL" id="MBC9713449.1"/>
    </source>
</evidence>
<gene>
    <name evidence="4" type="ORF">H9Y04_12800</name>
</gene>
<keyword evidence="2" id="KW-0597">Phosphoprotein</keyword>
<feature type="domain" description="AMP-dependent synthetase/ligase" evidence="3">
    <location>
        <begin position="158"/>
        <end position="344"/>
    </location>
</feature>
<keyword evidence="1" id="KW-0596">Phosphopantetheine</keyword>
<comment type="caution">
    <text evidence="4">The sequence shown here is derived from an EMBL/GenBank/DDBJ whole genome shotgun (WGS) entry which is preliminary data.</text>
</comment>
<dbReference type="EMBL" id="JACTVJ010000006">
    <property type="protein sequence ID" value="MBC9713449.1"/>
    <property type="molecule type" value="Genomic_DNA"/>
</dbReference>
<dbReference type="InterPro" id="IPR000873">
    <property type="entry name" value="AMP-dep_synth/lig_dom"/>
</dbReference>
<dbReference type="PANTHER" id="PTHR44845:SF6">
    <property type="entry name" value="BETA-ALANINE-ACTIVATING ENZYME"/>
    <property type="match status" value="1"/>
</dbReference>
<reference evidence="4 5" key="1">
    <citation type="submission" date="2020-08" db="EMBL/GenBank/DDBJ databases">
        <title>Genemic of Streptomyces polyaspartic.</title>
        <authorList>
            <person name="Liu W."/>
        </authorList>
    </citation>
    <scope>NUCLEOTIDE SEQUENCE [LARGE SCALE GENOMIC DNA]</scope>
    <source>
        <strain evidence="4 5">TRM66268-LWL</strain>
    </source>
</reference>
<dbReference type="InterPro" id="IPR042099">
    <property type="entry name" value="ANL_N_sf"/>
</dbReference>
<evidence type="ECO:0000256" key="1">
    <source>
        <dbReference type="ARBA" id="ARBA00022450"/>
    </source>
</evidence>
<proteinExistence type="predicted"/>
<dbReference type="Pfam" id="PF00501">
    <property type="entry name" value="AMP-binding"/>
    <property type="match status" value="2"/>
</dbReference>
<dbReference type="RefSeq" id="WP_187813937.1">
    <property type="nucleotide sequence ID" value="NZ_JACTVJ010000006.1"/>
</dbReference>
<dbReference type="PANTHER" id="PTHR44845">
    <property type="entry name" value="CARRIER DOMAIN-CONTAINING PROTEIN"/>
    <property type="match status" value="1"/>
</dbReference>